<proteinExistence type="predicted"/>
<dbReference type="GO" id="GO:0000271">
    <property type="term" value="P:polysaccharide biosynthetic process"/>
    <property type="evidence" value="ECO:0007669"/>
    <property type="project" value="TreeGrafter"/>
</dbReference>
<comment type="caution">
    <text evidence="3">The sequence shown here is derived from an EMBL/GenBank/DDBJ whole genome shotgun (WGS) entry which is preliminary data.</text>
</comment>
<name>A0A5C8PE78_9HYPH</name>
<feature type="transmembrane region" description="Helical" evidence="1">
    <location>
        <begin position="154"/>
        <end position="173"/>
    </location>
</feature>
<feature type="transmembrane region" description="Helical" evidence="1">
    <location>
        <begin position="179"/>
        <end position="196"/>
    </location>
</feature>
<dbReference type="GO" id="GO:0016747">
    <property type="term" value="F:acyltransferase activity, transferring groups other than amino-acyl groups"/>
    <property type="evidence" value="ECO:0007669"/>
    <property type="project" value="InterPro"/>
</dbReference>
<feature type="transmembrane region" description="Helical" evidence="1">
    <location>
        <begin position="208"/>
        <end position="228"/>
    </location>
</feature>
<dbReference type="AlphaFoldDB" id="A0A5C8PE78"/>
<organism evidence="3 4">
    <name type="scientific">Vineibacter terrae</name>
    <dbReference type="NCBI Taxonomy" id="2586908"/>
    <lineage>
        <taxon>Bacteria</taxon>
        <taxon>Pseudomonadati</taxon>
        <taxon>Pseudomonadota</taxon>
        <taxon>Alphaproteobacteria</taxon>
        <taxon>Hyphomicrobiales</taxon>
        <taxon>Vineibacter</taxon>
    </lineage>
</organism>
<feature type="transmembrane region" description="Helical" evidence="1">
    <location>
        <begin position="48"/>
        <end position="67"/>
    </location>
</feature>
<keyword evidence="3" id="KW-0808">Transferase</keyword>
<feature type="domain" description="Acyltransferase 3" evidence="2">
    <location>
        <begin position="18"/>
        <end position="348"/>
    </location>
</feature>
<sequence>MLYPAPMSEGISAGYLRSLEAIRGIGALAIVLYHLDDRLGLPFYFDNFYIGVDLFFVLSGFIIFHVYGGRIEDRAGYARFLWLRVARIYPLHFVTLVAFVAFQALTIEIGGSLAASIEPLFAHNDIWSFLANLAVIHALNLLDGPSFNVPSWSISTELYTYVVFGALFWVGLIRPDRPFAVPILIAIGGFALMAARTPSFNAMHDLGFIRNMVGFALGIAARGLHGLLPRPTTRTLTVLQIAAIAMLLVVLAVPGRSAPYLNYTVPLACAVLILACSHDRGGFCPILLLAPLQWLGRISYALYLTHYMLVLIVSALYVAAVQHGVITGKAWQPWVLIPVIIAITLPVAHATHVWVELPARTFLRQWGRLLPSAASPRT</sequence>
<evidence type="ECO:0000256" key="1">
    <source>
        <dbReference type="SAM" id="Phobius"/>
    </source>
</evidence>
<dbReference type="EMBL" id="VDUZ01000041">
    <property type="protein sequence ID" value="TXL71633.1"/>
    <property type="molecule type" value="Genomic_DNA"/>
</dbReference>
<feature type="transmembrane region" description="Helical" evidence="1">
    <location>
        <begin position="333"/>
        <end position="355"/>
    </location>
</feature>
<dbReference type="GO" id="GO:0016020">
    <property type="term" value="C:membrane"/>
    <property type="evidence" value="ECO:0007669"/>
    <property type="project" value="TreeGrafter"/>
</dbReference>
<protein>
    <submittedName>
        <fullName evidence="3">Acyltransferase</fullName>
    </submittedName>
</protein>
<evidence type="ECO:0000313" key="4">
    <source>
        <dbReference type="Proteomes" id="UP000321638"/>
    </source>
</evidence>
<gene>
    <name evidence="3" type="ORF">FHP25_29285</name>
</gene>
<evidence type="ECO:0000313" key="3">
    <source>
        <dbReference type="EMBL" id="TXL71633.1"/>
    </source>
</evidence>
<dbReference type="Pfam" id="PF01757">
    <property type="entry name" value="Acyl_transf_3"/>
    <property type="match status" value="1"/>
</dbReference>
<evidence type="ECO:0000259" key="2">
    <source>
        <dbReference type="Pfam" id="PF01757"/>
    </source>
</evidence>
<dbReference type="Proteomes" id="UP000321638">
    <property type="component" value="Unassembled WGS sequence"/>
</dbReference>
<dbReference type="InterPro" id="IPR002656">
    <property type="entry name" value="Acyl_transf_3_dom"/>
</dbReference>
<feature type="transmembrane region" description="Helical" evidence="1">
    <location>
        <begin position="234"/>
        <end position="253"/>
    </location>
</feature>
<keyword evidence="3" id="KW-0012">Acyltransferase</keyword>
<feature type="transmembrane region" description="Helical" evidence="1">
    <location>
        <begin position="88"/>
        <end position="106"/>
    </location>
</feature>
<keyword evidence="1" id="KW-1133">Transmembrane helix</keyword>
<keyword evidence="1" id="KW-0812">Transmembrane</keyword>
<reference evidence="3 4" key="1">
    <citation type="submission" date="2019-06" db="EMBL/GenBank/DDBJ databases">
        <title>New taxonomy in bacterial strain CC-CFT640, isolated from vineyard.</title>
        <authorList>
            <person name="Lin S.-Y."/>
            <person name="Tsai C.-F."/>
            <person name="Young C.-C."/>
        </authorList>
    </citation>
    <scope>NUCLEOTIDE SEQUENCE [LARGE SCALE GENOMIC DNA]</scope>
    <source>
        <strain evidence="3 4">CC-CFT640</strain>
    </source>
</reference>
<dbReference type="OrthoDB" id="505919at2"/>
<dbReference type="InterPro" id="IPR050879">
    <property type="entry name" value="Acyltransferase_3"/>
</dbReference>
<dbReference type="PANTHER" id="PTHR23028">
    <property type="entry name" value="ACETYLTRANSFERASE"/>
    <property type="match status" value="1"/>
</dbReference>
<feature type="transmembrane region" description="Helical" evidence="1">
    <location>
        <begin position="300"/>
        <end position="321"/>
    </location>
</feature>
<keyword evidence="1" id="KW-0472">Membrane</keyword>
<keyword evidence="4" id="KW-1185">Reference proteome</keyword>
<dbReference type="PANTHER" id="PTHR23028:SF131">
    <property type="entry name" value="BLR2367 PROTEIN"/>
    <property type="match status" value="1"/>
</dbReference>
<accession>A0A5C8PE78</accession>